<dbReference type="Pfam" id="PF02653">
    <property type="entry name" value="BPD_transp_2"/>
    <property type="match status" value="1"/>
</dbReference>
<evidence type="ECO:0000256" key="3">
    <source>
        <dbReference type="ARBA" id="ARBA00022475"/>
    </source>
</evidence>
<feature type="transmembrane region" description="Helical" evidence="8">
    <location>
        <begin position="302"/>
        <end position="320"/>
    </location>
</feature>
<dbReference type="CDD" id="cd06579">
    <property type="entry name" value="TM_PBP1_transp_AraH_like"/>
    <property type="match status" value="1"/>
</dbReference>
<keyword evidence="10" id="KW-1185">Reference proteome</keyword>
<keyword evidence="2" id="KW-0813">Transport</keyword>
<evidence type="ECO:0000313" key="9">
    <source>
        <dbReference type="EMBL" id="MBC8536119.1"/>
    </source>
</evidence>
<dbReference type="RefSeq" id="WP_249299871.1">
    <property type="nucleotide sequence ID" value="NZ_JACRSP010000002.1"/>
</dbReference>
<evidence type="ECO:0000256" key="6">
    <source>
        <dbReference type="ARBA" id="ARBA00022989"/>
    </source>
</evidence>
<evidence type="ECO:0000256" key="8">
    <source>
        <dbReference type="SAM" id="Phobius"/>
    </source>
</evidence>
<feature type="transmembrane region" description="Helical" evidence="8">
    <location>
        <begin position="249"/>
        <end position="265"/>
    </location>
</feature>
<dbReference type="InterPro" id="IPR001851">
    <property type="entry name" value="ABC_transp_permease"/>
</dbReference>
<keyword evidence="6 8" id="KW-1133">Transmembrane helix</keyword>
<dbReference type="Proteomes" id="UP000620366">
    <property type="component" value="Unassembled WGS sequence"/>
</dbReference>
<dbReference type="GO" id="GO:0005886">
    <property type="term" value="C:plasma membrane"/>
    <property type="evidence" value="ECO:0007669"/>
    <property type="project" value="UniProtKB-SubCell"/>
</dbReference>
<gene>
    <name evidence="9" type="ORF">H8695_05365</name>
</gene>
<dbReference type="PANTHER" id="PTHR32196:SF21">
    <property type="entry name" value="ABC TRANSPORTER PERMEASE PROTEIN YPHD-RELATED"/>
    <property type="match status" value="1"/>
</dbReference>
<comment type="subcellular location">
    <subcellularLocation>
        <location evidence="1">Cell membrane</location>
        <topology evidence="1">Multi-pass membrane protein</topology>
    </subcellularLocation>
</comment>
<evidence type="ECO:0000256" key="4">
    <source>
        <dbReference type="ARBA" id="ARBA00022519"/>
    </source>
</evidence>
<accession>A0A926HTQ8</accession>
<organism evidence="9 10">
    <name type="scientific">Feifania hominis</name>
    <dbReference type="NCBI Taxonomy" id="2763660"/>
    <lineage>
        <taxon>Bacteria</taxon>
        <taxon>Bacillati</taxon>
        <taxon>Bacillota</taxon>
        <taxon>Clostridia</taxon>
        <taxon>Eubacteriales</taxon>
        <taxon>Feifaniaceae</taxon>
        <taxon>Feifania</taxon>
    </lineage>
</organism>
<evidence type="ECO:0000313" key="10">
    <source>
        <dbReference type="Proteomes" id="UP000620366"/>
    </source>
</evidence>
<feature type="transmembrane region" description="Helical" evidence="8">
    <location>
        <begin position="54"/>
        <end position="87"/>
    </location>
</feature>
<reference evidence="9" key="1">
    <citation type="submission" date="2020-08" db="EMBL/GenBank/DDBJ databases">
        <title>Genome public.</title>
        <authorList>
            <person name="Liu C."/>
            <person name="Sun Q."/>
        </authorList>
    </citation>
    <scope>NUCLEOTIDE SEQUENCE</scope>
    <source>
        <strain evidence="9">BX7</strain>
    </source>
</reference>
<keyword evidence="5 8" id="KW-0812">Transmembrane</keyword>
<dbReference type="GO" id="GO:0022857">
    <property type="term" value="F:transmembrane transporter activity"/>
    <property type="evidence" value="ECO:0007669"/>
    <property type="project" value="InterPro"/>
</dbReference>
<evidence type="ECO:0000256" key="2">
    <source>
        <dbReference type="ARBA" id="ARBA00022448"/>
    </source>
</evidence>
<name>A0A926HTQ8_9FIRM</name>
<evidence type="ECO:0000256" key="1">
    <source>
        <dbReference type="ARBA" id="ARBA00004651"/>
    </source>
</evidence>
<protein>
    <submittedName>
        <fullName evidence="9">ABC transporter permease</fullName>
    </submittedName>
</protein>
<feature type="transmembrane region" description="Helical" evidence="8">
    <location>
        <begin position="218"/>
        <end position="237"/>
    </location>
</feature>
<evidence type="ECO:0000256" key="5">
    <source>
        <dbReference type="ARBA" id="ARBA00022692"/>
    </source>
</evidence>
<keyword evidence="3" id="KW-1003">Cell membrane</keyword>
<feature type="transmembrane region" description="Helical" evidence="8">
    <location>
        <begin position="99"/>
        <end position="127"/>
    </location>
</feature>
<dbReference type="EMBL" id="JACRSP010000002">
    <property type="protein sequence ID" value="MBC8536119.1"/>
    <property type="molecule type" value="Genomic_DNA"/>
</dbReference>
<dbReference type="PANTHER" id="PTHR32196">
    <property type="entry name" value="ABC TRANSPORTER PERMEASE PROTEIN YPHD-RELATED-RELATED"/>
    <property type="match status" value="1"/>
</dbReference>
<evidence type="ECO:0000256" key="7">
    <source>
        <dbReference type="ARBA" id="ARBA00023136"/>
    </source>
</evidence>
<sequence>MQKIKQLASKDRHLTRLFAIFLVVTAVMCILEPELFLSVANFKSMSLQFPELGFLSIAAALVMMSGGIDLSVTGTAMLSGIAAALIMKQNGGSEASVGVVLLAILAALAMGVVCGLINATLVARVGIVPMLATLGTMNLFTGAGIILTKGTAVTGFSGAFLAIGNGEVLGVPVPLILFVIAIGVLAFFLNRTKLGYKLCVYGTNPTASFYSAINNTKVVFSTYLVSGIVSSVAGIIMVSRVNTARADFGSSYGLQALLVAVLGGINPSGGGGRASGILLSIITLQFVSSGFNILRIDSVWKDLTWGALLVGIMVLNTVGARRRPKKKPVKEG</sequence>
<feature type="transmembrane region" description="Helical" evidence="8">
    <location>
        <begin position="277"/>
        <end position="296"/>
    </location>
</feature>
<comment type="caution">
    <text evidence="9">The sequence shown here is derived from an EMBL/GenBank/DDBJ whole genome shotgun (WGS) entry which is preliminary data.</text>
</comment>
<feature type="transmembrane region" description="Helical" evidence="8">
    <location>
        <begin position="169"/>
        <end position="189"/>
    </location>
</feature>
<proteinExistence type="predicted"/>
<feature type="transmembrane region" description="Helical" evidence="8">
    <location>
        <begin position="17"/>
        <end position="42"/>
    </location>
</feature>
<keyword evidence="4" id="KW-0997">Cell inner membrane</keyword>
<dbReference type="AlphaFoldDB" id="A0A926HTQ8"/>
<keyword evidence="7 8" id="KW-0472">Membrane</keyword>